<feature type="transmembrane region" description="Helical" evidence="1">
    <location>
        <begin position="60"/>
        <end position="86"/>
    </location>
</feature>
<keyword evidence="1" id="KW-0472">Membrane</keyword>
<name>A0ABD0M7T5_9CAEN</name>
<keyword evidence="1" id="KW-1133">Transmembrane helix</keyword>
<evidence type="ECO:0000313" key="3">
    <source>
        <dbReference type="Proteomes" id="UP001519460"/>
    </source>
</evidence>
<sequence>MSTAPEFWTPRSEKIHIVGKRCGTSAECNHLQRSVGLKCMRDWYRDWECYECCQGDRCNYYVTLGASGVTSSILLLLTSLVVVWMVRQ</sequence>
<keyword evidence="3" id="KW-1185">Reference proteome</keyword>
<dbReference type="EMBL" id="JACVVK020000004">
    <property type="protein sequence ID" value="KAK7507570.1"/>
    <property type="molecule type" value="Genomic_DNA"/>
</dbReference>
<reference evidence="2 3" key="1">
    <citation type="journal article" date="2023" name="Sci. Data">
        <title>Genome assembly of the Korean intertidal mud-creeper Batillaria attramentaria.</title>
        <authorList>
            <person name="Patra A.K."/>
            <person name="Ho P.T."/>
            <person name="Jun S."/>
            <person name="Lee S.J."/>
            <person name="Kim Y."/>
            <person name="Won Y.J."/>
        </authorList>
    </citation>
    <scope>NUCLEOTIDE SEQUENCE [LARGE SCALE GENOMIC DNA]</scope>
    <source>
        <strain evidence="2">Wonlab-2016</strain>
    </source>
</reference>
<evidence type="ECO:0000313" key="2">
    <source>
        <dbReference type="EMBL" id="KAK7507570.1"/>
    </source>
</evidence>
<gene>
    <name evidence="2" type="ORF">BaRGS_00001505</name>
</gene>
<comment type="caution">
    <text evidence="2">The sequence shown here is derived from an EMBL/GenBank/DDBJ whole genome shotgun (WGS) entry which is preliminary data.</text>
</comment>
<protein>
    <submittedName>
        <fullName evidence="2">Uncharacterized protein</fullName>
    </submittedName>
</protein>
<organism evidence="2 3">
    <name type="scientific">Batillaria attramentaria</name>
    <dbReference type="NCBI Taxonomy" id="370345"/>
    <lineage>
        <taxon>Eukaryota</taxon>
        <taxon>Metazoa</taxon>
        <taxon>Spiralia</taxon>
        <taxon>Lophotrochozoa</taxon>
        <taxon>Mollusca</taxon>
        <taxon>Gastropoda</taxon>
        <taxon>Caenogastropoda</taxon>
        <taxon>Sorbeoconcha</taxon>
        <taxon>Cerithioidea</taxon>
        <taxon>Batillariidae</taxon>
        <taxon>Batillaria</taxon>
    </lineage>
</organism>
<accession>A0ABD0M7T5</accession>
<dbReference type="CDD" id="cd23599">
    <property type="entry name" value="TFP_LU_ECD_Cold"/>
    <property type="match status" value="1"/>
</dbReference>
<dbReference type="AlphaFoldDB" id="A0ABD0M7T5"/>
<evidence type="ECO:0000256" key="1">
    <source>
        <dbReference type="SAM" id="Phobius"/>
    </source>
</evidence>
<proteinExistence type="predicted"/>
<keyword evidence="1" id="KW-0812">Transmembrane</keyword>
<dbReference type="Proteomes" id="UP001519460">
    <property type="component" value="Unassembled WGS sequence"/>
</dbReference>